<evidence type="ECO:0000313" key="2">
    <source>
        <dbReference type="EMBL" id="RZE15338.1"/>
    </source>
</evidence>
<dbReference type="Proteomes" id="UP000292693">
    <property type="component" value="Unassembled WGS sequence"/>
</dbReference>
<dbReference type="EMBL" id="PKLL01000034">
    <property type="protein sequence ID" value="RZE15338.1"/>
    <property type="molecule type" value="Genomic_DNA"/>
</dbReference>
<gene>
    <name evidence="2" type="ORF">C0Q92_31075</name>
</gene>
<dbReference type="RefSeq" id="WP_129806035.1">
    <property type="nucleotide sequence ID" value="NZ_CP108648.1"/>
</dbReference>
<keyword evidence="1" id="KW-0472">Membrane</keyword>
<name>A0A8G1ZJU6_9ACTN</name>
<organism evidence="2 3">
    <name type="scientific">Streptomyces albidoflavus</name>
    <dbReference type="NCBI Taxonomy" id="1886"/>
    <lineage>
        <taxon>Bacteria</taxon>
        <taxon>Bacillati</taxon>
        <taxon>Actinomycetota</taxon>
        <taxon>Actinomycetes</taxon>
        <taxon>Kitasatosporales</taxon>
        <taxon>Streptomycetaceae</taxon>
        <taxon>Streptomyces</taxon>
        <taxon>Streptomyces albidoflavus group</taxon>
    </lineage>
</organism>
<keyword evidence="1" id="KW-0812">Transmembrane</keyword>
<proteinExistence type="predicted"/>
<protein>
    <submittedName>
        <fullName evidence="2">Uncharacterized protein</fullName>
    </submittedName>
</protein>
<evidence type="ECO:0000313" key="3">
    <source>
        <dbReference type="Proteomes" id="UP000292693"/>
    </source>
</evidence>
<sequence length="128" mass="14719">MSAATRLADFRTEHGPVESWSAEDFEVYQDLAHAAHTGRWRRTRRRAQALVVLLYATPLYTLAELVTAHGQSWPRLNRLLDRVGDQLTTAEDRCLATGDTEWVHRVGDRIDRYADAVDRLTSRHPHTR</sequence>
<keyword evidence="1" id="KW-1133">Transmembrane helix</keyword>
<dbReference type="AlphaFoldDB" id="A0A8G1ZJU6"/>
<accession>A0A8G1ZJU6</accession>
<comment type="caution">
    <text evidence="2">The sequence shown here is derived from an EMBL/GenBank/DDBJ whole genome shotgun (WGS) entry which is preliminary data.</text>
</comment>
<dbReference type="GeneID" id="97271808"/>
<evidence type="ECO:0000256" key="1">
    <source>
        <dbReference type="SAM" id="Phobius"/>
    </source>
</evidence>
<feature type="transmembrane region" description="Helical" evidence="1">
    <location>
        <begin position="49"/>
        <end position="70"/>
    </location>
</feature>
<reference evidence="2 3" key="1">
    <citation type="submission" date="2017-12" db="EMBL/GenBank/DDBJ databases">
        <title>Population genomics insights into the ecological differentiation and adaptive evolution in streptomycetes.</title>
        <authorList>
            <person name="Li Y."/>
            <person name="Huang Y."/>
        </authorList>
    </citation>
    <scope>NUCLEOTIDE SEQUENCE [LARGE SCALE GENOMIC DNA]</scope>
    <source>
        <strain evidence="2 3">NBRC 100770</strain>
    </source>
</reference>